<feature type="chain" id="PRO_5038662928" description="DUF3887 domain-containing protein" evidence="1">
    <location>
        <begin position="25"/>
        <end position="130"/>
    </location>
</feature>
<organism evidence="3 4">
    <name type="scientific">Clostridium disporicum</name>
    <dbReference type="NCBI Taxonomy" id="84024"/>
    <lineage>
        <taxon>Bacteria</taxon>
        <taxon>Bacillati</taxon>
        <taxon>Bacillota</taxon>
        <taxon>Clostridia</taxon>
        <taxon>Eubacteriales</taxon>
        <taxon>Clostridiaceae</taxon>
        <taxon>Clostridium</taxon>
    </lineage>
</organism>
<dbReference type="RefSeq" id="WP_055266898.1">
    <property type="nucleotide sequence ID" value="NZ_CABIXQ010000017.1"/>
</dbReference>
<dbReference type="Gene3D" id="3.10.450.590">
    <property type="match status" value="1"/>
</dbReference>
<evidence type="ECO:0000313" key="3">
    <source>
        <dbReference type="EMBL" id="CUO83641.1"/>
    </source>
</evidence>
<dbReference type="PROSITE" id="PS51257">
    <property type="entry name" value="PROKAR_LIPOPROTEIN"/>
    <property type="match status" value="1"/>
</dbReference>
<accession>A0A174IB18</accession>
<evidence type="ECO:0000313" key="4">
    <source>
        <dbReference type="Proteomes" id="UP000095594"/>
    </source>
</evidence>
<dbReference type="Pfam" id="PF13026">
    <property type="entry name" value="DUF3887"/>
    <property type="match status" value="1"/>
</dbReference>
<gene>
    <name evidence="3" type="ORF">ERS852471_02420</name>
</gene>
<reference evidence="3 4" key="1">
    <citation type="submission" date="2015-09" db="EMBL/GenBank/DDBJ databases">
        <authorList>
            <consortium name="Pathogen Informatics"/>
        </authorList>
    </citation>
    <scope>NUCLEOTIDE SEQUENCE [LARGE SCALE GENOMIC DNA]</scope>
    <source>
        <strain evidence="3 4">2789STDY5834856</strain>
    </source>
</reference>
<dbReference type="InterPro" id="IPR024981">
    <property type="entry name" value="DUF3887"/>
</dbReference>
<keyword evidence="1" id="KW-0732">Signal</keyword>
<proteinExistence type="predicted"/>
<evidence type="ECO:0000256" key="1">
    <source>
        <dbReference type="SAM" id="SignalP"/>
    </source>
</evidence>
<feature type="signal peptide" evidence="1">
    <location>
        <begin position="1"/>
        <end position="24"/>
    </location>
</feature>
<sequence>MKKLIKVMSLVLCLSLLISCGTEKLSDKYNEEEIKVVSEQIINNLNHNNYEAVYDMSTDALKETISEGTLESIWTGISEHVGAFKKILNYEVREKDGNPVTAVKTEYLEKNVRFIFVFTEDLKLDAMDIN</sequence>
<name>A0A174IB18_9CLOT</name>
<feature type="domain" description="DUF3887" evidence="2">
    <location>
        <begin position="38"/>
        <end position="124"/>
    </location>
</feature>
<evidence type="ECO:0000259" key="2">
    <source>
        <dbReference type="Pfam" id="PF13026"/>
    </source>
</evidence>
<dbReference type="Proteomes" id="UP000095594">
    <property type="component" value="Unassembled WGS sequence"/>
</dbReference>
<dbReference type="EMBL" id="CYZX01000017">
    <property type="protein sequence ID" value="CUO83641.1"/>
    <property type="molecule type" value="Genomic_DNA"/>
</dbReference>
<dbReference type="AlphaFoldDB" id="A0A174IB18"/>
<protein>
    <recommendedName>
        <fullName evidence="2">DUF3887 domain-containing protein</fullName>
    </recommendedName>
</protein>